<evidence type="ECO:0000256" key="1">
    <source>
        <dbReference type="ARBA" id="ARBA00022491"/>
    </source>
</evidence>
<dbReference type="Pfam" id="PF00356">
    <property type="entry name" value="LacI"/>
    <property type="match status" value="1"/>
</dbReference>
<comment type="caution">
    <text evidence="6">The sequence shown here is derived from an EMBL/GenBank/DDBJ whole genome shotgun (WGS) entry which is preliminary data.</text>
</comment>
<accession>A0A4R2R4G9</accession>
<evidence type="ECO:0000259" key="5">
    <source>
        <dbReference type="PROSITE" id="PS50932"/>
    </source>
</evidence>
<dbReference type="Pfam" id="PF13377">
    <property type="entry name" value="Peripla_BP_3"/>
    <property type="match status" value="1"/>
</dbReference>
<dbReference type="GO" id="GO:0003700">
    <property type="term" value="F:DNA-binding transcription factor activity"/>
    <property type="evidence" value="ECO:0007669"/>
    <property type="project" value="TreeGrafter"/>
</dbReference>
<dbReference type="InterPro" id="IPR000843">
    <property type="entry name" value="HTH_LacI"/>
</dbReference>
<feature type="domain" description="HTH lacI-type" evidence="5">
    <location>
        <begin position="19"/>
        <end position="75"/>
    </location>
</feature>
<dbReference type="PROSITE" id="PS50932">
    <property type="entry name" value="HTH_LACI_2"/>
    <property type="match status" value="1"/>
</dbReference>
<dbReference type="RefSeq" id="WP_132875230.1">
    <property type="nucleotide sequence ID" value="NZ_SLXQ01000001.1"/>
</dbReference>
<dbReference type="SUPFAM" id="SSF53822">
    <property type="entry name" value="Periplasmic binding protein-like I"/>
    <property type="match status" value="1"/>
</dbReference>
<keyword evidence="1" id="KW-0678">Repressor</keyword>
<dbReference type="OrthoDB" id="9785139at2"/>
<dbReference type="GO" id="GO:0000976">
    <property type="term" value="F:transcription cis-regulatory region binding"/>
    <property type="evidence" value="ECO:0007669"/>
    <property type="project" value="TreeGrafter"/>
</dbReference>
<keyword evidence="4" id="KW-0804">Transcription</keyword>
<organism evidence="6 7">
    <name type="scientific">Tamaricihabitans halophyticus</name>
    <dbReference type="NCBI Taxonomy" id="1262583"/>
    <lineage>
        <taxon>Bacteria</taxon>
        <taxon>Bacillati</taxon>
        <taxon>Actinomycetota</taxon>
        <taxon>Actinomycetes</taxon>
        <taxon>Pseudonocardiales</taxon>
        <taxon>Pseudonocardiaceae</taxon>
        <taxon>Tamaricihabitans</taxon>
    </lineage>
</organism>
<protein>
    <submittedName>
        <fullName evidence="6">LacI family transcriptional regulator</fullName>
    </submittedName>
</protein>
<dbReference type="PANTHER" id="PTHR30146">
    <property type="entry name" value="LACI-RELATED TRANSCRIPTIONAL REPRESSOR"/>
    <property type="match status" value="1"/>
</dbReference>
<dbReference type="EMBL" id="SLXQ01000001">
    <property type="protein sequence ID" value="TCP56659.1"/>
    <property type="molecule type" value="Genomic_DNA"/>
</dbReference>
<dbReference type="CDD" id="cd06267">
    <property type="entry name" value="PBP1_LacI_sugar_binding-like"/>
    <property type="match status" value="1"/>
</dbReference>
<dbReference type="InterPro" id="IPR028082">
    <property type="entry name" value="Peripla_BP_I"/>
</dbReference>
<dbReference type="Proteomes" id="UP000294911">
    <property type="component" value="Unassembled WGS sequence"/>
</dbReference>
<keyword evidence="2" id="KW-0805">Transcription regulation</keyword>
<dbReference type="CDD" id="cd01392">
    <property type="entry name" value="HTH_LacI"/>
    <property type="match status" value="1"/>
</dbReference>
<dbReference type="AlphaFoldDB" id="A0A4R2R4G9"/>
<dbReference type="SMART" id="SM00354">
    <property type="entry name" value="HTH_LACI"/>
    <property type="match status" value="1"/>
</dbReference>
<dbReference type="Gene3D" id="3.40.50.2300">
    <property type="match status" value="2"/>
</dbReference>
<name>A0A4R2R4G9_9PSEU</name>
<evidence type="ECO:0000256" key="4">
    <source>
        <dbReference type="ARBA" id="ARBA00023163"/>
    </source>
</evidence>
<proteinExistence type="predicted"/>
<keyword evidence="7" id="KW-1185">Reference proteome</keyword>
<sequence length="356" mass="37971">MQGESSQEPNRARQRRDGVRLADVAAAAQVSTPLASRVLNADPNVRAADETKARVLEAAERLGYVPNIGARTLRQRRTGLLGLVVHNLSSPIYLDLLQGARTEAAANNYFLVLGDVDELLTDEEAYRILVNGKRIDGLIVQGGHGEFDQRIADIAHALPTVIVNAPPTLTETVAPLVAPDEGAATRMLTEHLLALGHTRIGLISGPRDSPTNQLRVEGVRAALASAGCALHDVDTVHLTWSAEAGHAGLRELATRWGNSSTRPTALIAGNSLIGIGMLRAAAELGIEVPRDLSIAAVHDTWISEHLVPALTTVSLPLREMGETAVRLLLTDRPEAQQIIISDPPPLLHARATTATN</sequence>
<reference evidence="6 7" key="1">
    <citation type="submission" date="2019-03" db="EMBL/GenBank/DDBJ databases">
        <title>Genomic Encyclopedia of Type Strains, Phase IV (KMG-IV): sequencing the most valuable type-strain genomes for metagenomic binning, comparative biology and taxonomic classification.</title>
        <authorList>
            <person name="Goeker M."/>
        </authorList>
    </citation>
    <scope>NUCLEOTIDE SEQUENCE [LARGE SCALE GENOMIC DNA]</scope>
    <source>
        <strain evidence="6 7">DSM 45765</strain>
    </source>
</reference>
<dbReference type="PANTHER" id="PTHR30146:SF148">
    <property type="entry name" value="HTH-TYPE TRANSCRIPTIONAL REPRESSOR PURR-RELATED"/>
    <property type="match status" value="1"/>
</dbReference>
<evidence type="ECO:0000256" key="2">
    <source>
        <dbReference type="ARBA" id="ARBA00023015"/>
    </source>
</evidence>
<dbReference type="InterPro" id="IPR046335">
    <property type="entry name" value="LacI/GalR-like_sensor"/>
</dbReference>
<keyword evidence="3" id="KW-0238">DNA-binding</keyword>
<evidence type="ECO:0000313" key="7">
    <source>
        <dbReference type="Proteomes" id="UP000294911"/>
    </source>
</evidence>
<evidence type="ECO:0000256" key="3">
    <source>
        <dbReference type="ARBA" id="ARBA00023125"/>
    </source>
</evidence>
<dbReference type="Gene3D" id="1.10.260.40">
    <property type="entry name" value="lambda repressor-like DNA-binding domains"/>
    <property type="match status" value="1"/>
</dbReference>
<evidence type="ECO:0000313" key="6">
    <source>
        <dbReference type="EMBL" id="TCP56659.1"/>
    </source>
</evidence>
<dbReference type="InterPro" id="IPR010982">
    <property type="entry name" value="Lambda_DNA-bd_dom_sf"/>
</dbReference>
<gene>
    <name evidence="6" type="ORF">EV191_101604</name>
</gene>
<dbReference type="SUPFAM" id="SSF47413">
    <property type="entry name" value="lambda repressor-like DNA-binding domains"/>
    <property type="match status" value="1"/>
</dbReference>